<evidence type="ECO:0000256" key="1">
    <source>
        <dbReference type="ARBA" id="ARBA00023030"/>
    </source>
</evidence>
<organism evidence="6 7">
    <name type="scientific">Astyanax mexicanus</name>
    <name type="common">Blind cave fish</name>
    <name type="synonym">Astyanax fasciatus mexicanus</name>
    <dbReference type="NCBI Taxonomy" id="7994"/>
    <lineage>
        <taxon>Eukaryota</taxon>
        <taxon>Metazoa</taxon>
        <taxon>Chordata</taxon>
        <taxon>Craniata</taxon>
        <taxon>Vertebrata</taxon>
        <taxon>Euteleostomi</taxon>
        <taxon>Actinopterygii</taxon>
        <taxon>Neopterygii</taxon>
        <taxon>Teleostei</taxon>
        <taxon>Ostariophysi</taxon>
        <taxon>Characiformes</taxon>
        <taxon>Characoidei</taxon>
        <taxon>Acestrorhamphidae</taxon>
        <taxon>Acestrorhamphinae</taxon>
        <taxon>Astyanax</taxon>
    </lineage>
</organism>
<dbReference type="InterPro" id="IPR029034">
    <property type="entry name" value="Cystine-knot_cytokine"/>
</dbReference>
<name>A0A3B1JFL6_ASTMX</name>
<dbReference type="GO" id="GO:0045766">
    <property type="term" value="P:positive regulation of angiogenesis"/>
    <property type="evidence" value="ECO:0007669"/>
    <property type="project" value="TreeGrafter"/>
</dbReference>
<sequence length="144" mass="16303">MVGKLPALLCVFTVAALFSQTQEFDFKQLQGVHCDNNTSTTSEMSYLRPLLCKSECRPRETFVQVWHEFPEEIPYIITPRCVPVQRCRGFCGDEALACSPINNDTVLVQVLRDTGEMIVLPFVQHSTCNCRPKRNLTDVCLSTD</sequence>
<evidence type="ECO:0000256" key="3">
    <source>
        <dbReference type="RuleBase" id="RU003818"/>
    </source>
</evidence>
<feature type="chain" id="PRO_5017185104" description="Platelet-derived growth factor (PDGF) family profile domain-containing protein" evidence="4">
    <location>
        <begin position="24"/>
        <end position="144"/>
    </location>
</feature>
<dbReference type="Pfam" id="PF00341">
    <property type="entry name" value="PDGF"/>
    <property type="match status" value="1"/>
</dbReference>
<protein>
    <recommendedName>
        <fullName evidence="5">Platelet-derived growth factor (PDGF) family profile domain-containing protein</fullName>
    </recommendedName>
</protein>
<dbReference type="STRING" id="7994.ENSAMXP00000040109"/>
<evidence type="ECO:0000259" key="5">
    <source>
        <dbReference type="PROSITE" id="PS50278"/>
    </source>
</evidence>
<dbReference type="InParanoid" id="A0A3B1JFL6"/>
<evidence type="ECO:0000256" key="4">
    <source>
        <dbReference type="SAM" id="SignalP"/>
    </source>
</evidence>
<dbReference type="InterPro" id="IPR050507">
    <property type="entry name" value="PDGF/VEGF_growth_factor"/>
</dbReference>
<accession>A0A3B1JFL6</accession>
<reference evidence="6" key="4">
    <citation type="submission" date="2025-09" db="UniProtKB">
        <authorList>
            <consortium name="Ensembl"/>
        </authorList>
    </citation>
    <scope>IDENTIFICATION</scope>
</reference>
<dbReference type="GO" id="GO:0001938">
    <property type="term" value="P:positive regulation of endothelial cell proliferation"/>
    <property type="evidence" value="ECO:0007669"/>
    <property type="project" value="TreeGrafter"/>
</dbReference>
<keyword evidence="1 3" id="KW-0339">Growth factor</keyword>
<comment type="similarity">
    <text evidence="3">Belongs to the PDGF/VEGF growth factor family.</text>
</comment>
<keyword evidence="7" id="KW-1185">Reference proteome</keyword>
<dbReference type="GO" id="GO:0048010">
    <property type="term" value="P:vascular endothelial growth factor receptor signaling pathway"/>
    <property type="evidence" value="ECO:0007669"/>
    <property type="project" value="TreeGrafter"/>
</dbReference>
<reference evidence="7" key="1">
    <citation type="submission" date="2013-03" db="EMBL/GenBank/DDBJ databases">
        <authorList>
            <person name="Jeffery W."/>
            <person name="Warren W."/>
            <person name="Wilson R.K."/>
        </authorList>
    </citation>
    <scope>NUCLEOTIDE SEQUENCE</scope>
    <source>
        <strain evidence="7">female</strain>
    </source>
</reference>
<dbReference type="PROSITE" id="PS50278">
    <property type="entry name" value="PDGF_2"/>
    <property type="match status" value="1"/>
</dbReference>
<keyword evidence="4" id="KW-0732">Signal</keyword>
<dbReference type="PANTHER" id="PTHR12025:SF14">
    <property type="entry name" value="SNAKE VENOM VASCULAR ENDOTHELIAL GROWTH FACTOR TOXIN VR-1'-LIKE ISOFORM X1-RELATED"/>
    <property type="match status" value="1"/>
</dbReference>
<keyword evidence="2" id="KW-1015">Disulfide bond</keyword>
<reference evidence="6" key="3">
    <citation type="submission" date="2025-08" db="UniProtKB">
        <authorList>
            <consortium name="Ensembl"/>
        </authorList>
    </citation>
    <scope>IDENTIFICATION</scope>
</reference>
<dbReference type="Bgee" id="ENSAMXG00000033286">
    <property type="expression patterns" value="Expressed in testis and 2 other cell types or tissues"/>
</dbReference>
<dbReference type="GO" id="GO:0002040">
    <property type="term" value="P:sprouting angiogenesis"/>
    <property type="evidence" value="ECO:0007669"/>
    <property type="project" value="TreeGrafter"/>
</dbReference>
<reference evidence="7" key="2">
    <citation type="journal article" date="2014" name="Nat. Commun.">
        <title>The cavefish genome reveals candidate genes for eye loss.</title>
        <authorList>
            <person name="McGaugh S.E."/>
            <person name="Gross J.B."/>
            <person name="Aken B."/>
            <person name="Blin M."/>
            <person name="Borowsky R."/>
            <person name="Chalopin D."/>
            <person name="Hinaux H."/>
            <person name="Jeffery W.R."/>
            <person name="Keene A."/>
            <person name="Ma L."/>
            <person name="Minx P."/>
            <person name="Murphy D."/>
            <person name="O'Quin K.E."/>
            <person name="Retaux S."/>
            <person name="Rohner N."/>
            <person name="Searle S.M."/>
            <person name="Stahl B.A."/>
            <person name="Tabin C."/>
            <person name="Volff J.N."/>
            <person name="Yoshizawa M."/>
            <person name="Warren W.C."/>
        </authorList>
    </citation>
    <scope>NUCLEOTIDE SEQUENCE [LARGE SCALE GENOMIC DNA]</scope>
    <source>
        <strain evidence="7">female</strain>
    </source>
</reference>
<evidence type="ECO:0000256" key="2">
    <source>
        <dbReference type="ARBA" id="ARBA00023157"/>
    </source>
</evidence>
<evidence type="ECO:0000313" key="7">
    <source>
        <dbReference type="Proteomes" id="UP000018467"/>
    </source>
</evidence>
<dbReference type="Proteomes" id="UP000018467">
    <property type="component" value="Unassembled WGS sequence"/>
</dbReference>
<feature type="signal peptide" evidence="4">
    <location>
        <begin position="1"/>
        <end position="23"/>
    </location>
</feature>
<dbReference type="Ensembl" id="ENSAMXT00000056550.1">
    <property type="protein sequence ID" value="ENSAMXP00000040109.1"/>
    <property type="gene ID" value="ENSAMXG00000033286.1"/>
</dbReference>
<dbReference type="InterPro" id="IPR000072">
    <property type="entry name" value="PDGF/VEGF_dom"/>
</dbReference>
<dbReference type="GO" id="GO:0001666">
    <property type="term" value="P:response to hypoxia"/>
    <property type="evidence" value="ECO:0007669"/>
    <property type="project" value="TreeGrafter"/>
</dbReference>
<dbReference type="GO" id="GO:0008083">
    <property type="term" value="F:growth factor activity"/>
    <property type="evidence" value="ECO:0007669"/>
    <property type="project" value="UniProtKB-KW"/>
</dbReference>
<dbReference type="PANTHER" id="PTHR12025">
    <property type="entry name" value="VASCULAR ENDOTHELIAL GROWTH FACTOR"/>
    <property type="match status" value="1"/>
</dbReference>
<dbReference type="SMART" id="SM00141">
    <property type="entry name" value="PDGF"/>
    <property type="match status" value="1"/>
</dbReference>
<evidence type="ECO:0000313" key="6">
    <source>
        <dbReference type="Ensembl" id="ENSAMXP00000040109.1"/>
    </source>
</evidence>
<dbReference type="GeneTree" id="ENSGT01120000275037"/>
<dbReference type="Gene3D" id="2.10.90.10">
    <property type="entry name" value="Cystine-knot cytokines"/>
    <property type="match status" value="1"/>
</dbReference>
<proteinExistence type="inferred from homology"/>
<dbReference type="GO" id="GO:0060754">
    <property type="term" value="P:positive regulation of mast cell chemotaxis"/>
    <property type="evidence" value="ECO:0007669"/>
    <property type="project" value="TreeGrafter"/>
</dbReference>
<dbReference type="GO" id="GO:0005172">
    <property type="term" value="F:vascular endothelial growth factor receptor binding"/>
    <property type="evidence" value="ECO:0007669"/>
    <property type="project" value="TreeGrafter"/>
</dbReference>
<dbReference type="SUPFAM" id="SSF57501">
    <property type="entry name" value="Cystine-knot cytokines"/>
    <property type="match status" value="1"/>
</dbReference>
<dbReference type="GO" id="GO:0042056">
    <property type="term" value="F:chemoattractant activity"/>
    <property type="evidence" value="ECO:0007669"/>
    <property type="project" value="TreeGrafter"/>
</dbReference>
<dbReference type="GO" id="GO:0038084">
    <property type="term" value="P:vascular endothelial growth factor signaling pathway"/>
    <property type="evidence" value="ECO:0007669"/>
    <property type="project" value="TreeGrafter"/>
</dbReference>
<dbReference type="GO" id="GO:0016020">
    <property type="term" value="C:membrane"/>
    <property type="evidence" value="ECO:0007669"/>
    <property type="project" value="InterPro"/>
</dbReference>
<dbReference type="AlphaFoldDB" id="A0A3B1JFL6"/>
<feature type="domain" description="Platelet-derived growth factor (PDGF) family profile" evidence="5">
    <location>
        <begin position="42"/>
        <end position="135"/>
    </location>
</feature>
<dbReference type="GO" id="GO:0005615">
    <property type="term" value="C:extracellular space"/>
    <property type="evidence" value="ECO:0007669"/>
    <property type="project" value="TreeGrafter"/>
</dbReference>
<dbReference type="GO" id="GO:0050930">
    <property type="term" value="P:induction of positive chemotaxis"/>
    <property type="evidence" value="ECO:0007669"/>
    <property type="project" value="TreeGrafter"/>
</dbReference>